<comment type="caution">
    <text evidence="1">The sequence shown here is derived from an EMBL/GenBank/DDBJ whole genome shotgun (WGS) entry which is preliminary data.</text>
</comment>
<evidence type="ECO:0000313" key="2">
    <source>
        <dbReference type="Proteomes" id="UP000249135"/>
    </source>
</evidence>
<dbReference type="Proteomes" id="UP000249135">
    <property type="component" value="Unassembled WGS sequence"/>
</dbReference>
<protein>
    <submittedName>
        <fullName evidence="1">Phosphate ABC transporter substrate-binding protein</fullName>
    </submittedName>
</protein>
<gene>
    <name evidence="1" type="ORF">DI563_04405</name>
</gene>
<proteinExistence type="predicted"/>
<accession>A0A2W5QLG4</accession>
<dbReference type="PANTHER" id="PTHR35841:SF1">
    <property type="entry name" value="PHOSPHONATES-BINDING PERIPLASMIC PROTEIN"/>
    <property type="match status" value="1"/>
</dbReference>
<reference evidence="1 2" key="1">
    <citation type="submission" date="2017-08" db="EMBL/GenBank/DDBJ databases">
        <title>Infants hospitalized years apart are colonized by the same room-sourced microbial strains.</title>
        <authorList>
            <person name="Brooks B."/>
            <person name="Olm M.R."/>
            <person name="Firek B.A."/>
            <person name="Baker R."/>
            <person name="Thomas B.C."/>
            <person name="Morowitz M.J."/>
            <person name="Banfield J.F."/>
        </authorList>
    </citation>
    <scope>NUCLEOTIDE SEQUENCE [LARGE SCALE GENOMIC DNA]</scope>
    <source>
        <strain evidence="1">S2_005_003_R2_41</strain>
    </source>
</reference>
<sequence length="278" mass="29727">MTMPTPVANARMYSVAPQVRADWKTLLAWVLERAGLPWPVIDYDAPAPLNVLWARSDLGLVMMCGLPFAQRVRPGQNAVPRPRLVAAPVPSPARYRGRAVYFTDIVVRADAPARTLEDTFGGTVGYTLADSMSGGVALRHHLAPFHAARGGRLYTRAAGNLIHARGVIEALARGEIDVGPLDSYCHDLLALHDPAFASQVRTVATTEARPIPPLVATADTGEHAIAALRAALKAAIAEPSLAAVRERLLLADFAVPEASAYAPLADLAEQTIPPFEEL</sequence>
<dbReference type="SUPFAM" id="SSF53850">
    <property type="entry name" value="Periplasmic binding protein-like II"/>
    <property type="match status" value="1"/>
</dbReference>
<organism evidence="1 2">
    <name type="scientific">Variovorax paradoxus</name>
    <dbReference type="NCBI Taxonomy" id="34073"/>
    <lineage>
        <taxon>Bacteria</taxon>
        <taxon>Pseudomonadati</taxon>
        <taxon>Pseudomonadota</taxon>
        <taxon>Betaproteobacteria</taxon>
        <taxon>Burkholderiales</taxon>
        <taxon>Comamonadaceae</taxon>
        <taxon>Variovorax</taxon>
    </lineage>
</organism>
<name>A0A2W5QLG4_VARPD</name>
<dbReference type="Gene3D" id="3.40.190.10">
    <property type="entry name" value="Periplasmic binding protein-like II"/>
    <property type="match status" value="1"/>
</dbReference>
<dbReference type="AlphaFoldDB" id="A0A2W5QLG4"/>
<dbReference type="EMBL" id="QFPP01000026">
    <property type="protein sequence ID" value="PZQ77249.1"/>
    <property type="molecule type" value="Genomic_DNA"/>
</dbReference>
<dbReference type="Pfam" id="PF12974">
    <property type="entry name" value="Phosphonate-bd"/>
    <property type="match status" value="1"/>
</dbReference>
<evidence type="ECO:0000313" key="1">
    <source>
        <dbReference type="EMBL" id="PZQ77249.1"/>
    </source>
</evidence>
<dbReference type="PANTHER" id="PTHR35841">
    <property type="entry name" value="PHOSPHONATES-BINDING PERIPLASMIC PROTEIN"/>
    <property type="match status" value="1"/>
</dbReference>